<keyword evidence="2" id="KW-1185">Reference proteome</keyword>
<reference evidence="1 2" key="1">
    <citation type="journal article" date="2018" name="Sci. Adv.">
        <title>Multi-heme cytochromes provide a pathway for survival in energy-limited environments.</title>
        <authorList>
            <person name="Deng X."/>
            <person name="Dohmae N."/>
            <person name="Nealson K.H."/>
            <person name="Hashimoto K."/>
            <person name="Okamoto A."/>
        </authorList>
    </citation>
    <scope>NUCLEOTIDE SEQUENCE [LARGE SCALE GENOMIC DNA]</scope>
    <source>
        <strain evidence="1 2">IS5</strain>
    </source>
</reference>
<dbReference type="Proteomes" id="UP000269883">
    <property type="component" value="Chromosome"/>
</dbReference>
<dbReference type="AlphaFoldDB" id="A0A2Z6AXH7"/>
<accession>A0A2Z6AXH7</accession>
<dbReference type="EMBL" id="AP017378">
    <property type="protein sequence ID" value="BBD07957.1"/>
    <property type="molecule type" value="Genomic_DNA"/>
</dbReference>
<evidence type="ECO:0000313" key="1">
    <source>
        <dbReference type="EMBL" id="BBD07957.1"/>
    </source>
</evidence>
<organism evidence="1 2">
    <name type="scientific">Desulfovibrio ferrophilus</name>
    <dbReference type="NCBI Taxonomy" id="241368"/>
    <lineage>
        <taxon>Bacteria</taxon>
        <taxon>Pseudomonadati</taxon>
        <taxon>Thermodesulfobacteriota</taxon>
        <taxon>Desulfovibrionia</taxon>
        <taxon>Desulfovibrionales</taxon>
        <taxon>Desulfovibrionaceae</taxon>
        <taxon>Desulfovibrio</taxon>
    </lineage>
</organism>
<sequence>MQLTVEISGYKDEIVISSVPQAFLAKVVRHCYGKNNTPYFAHNCFKGVLYFDEGLSRKFAESVGYEWKGWWDENRFYHGSAFVLDDSMSITVKIDGESIQEIYPNKIAVDETPVSPAPMLSQINKDELLILMGSVDKGTLNWTLDDVKGDFKPSLLSVCVETFPSFGLEDRLLSSITYNGIPLTAGTDTTKGKRMIEPVVLNPQGDDLDLDDMIEGFELE</sequence>
<protein>
    <submittedName>
        <fullName evidence="1">Uncharacterized protein</fullName>
    </submittedName>
</protein>
<evidence type="ECO:0000313" key="2">
    <source>
        <dbReference type="Proteomes" id="UP000269883"/>
    </source>
</evidence>
<gene>
    <name evidence="1" type="ORF">DFE_1231</name>
</gene>
<dbReference type="KEGG" id="dfl:DFE_1231"/>
<dbReference type="RefSeq" id="WP_126377660.1">
    <property type="nucleotide sequence ID" value="NZ_AP017378.1"/>
</dbReference>
<dbReference type="OrthoDB" id="5450111at2"/>
<name>A0A2Z6AXH7_9BACT</name>
<proteinExistence type="predicted"/>